<comment type="caution">
    <text evidence="2">The sequence shown here is derived from an EMBL/GenBank/DDBJ whole genome shotgun (WGS) entry which is preliminary data.</text>
</comment>
<dbReference type="EMBL" id="JAAGXA010000012">
    <property type="protein sequence ID" value="NEN79853.1"/>
    <property type="molecule type" value="Genomic_DNA"/>
</dbReference>
<reference evidence="2 3" key="1">
    <citation type="journal article" date="2014" name="Int. J. Syst. Evol. Microbiol.">
        <title>Nocardioides zeae sp. nov., isolated from the stem of Zea mays.</title>
        <authorList>
            <person name="Glaeser S.P."/>
            <person name="McInroy J.A."/>
            <person name="Busse H.J."/>
            <person name="Kampfer P."/>
        </authorList>
    </citation>
    <scope>NUCLEOTIDE SEQUENCE [LARGE SCALE GENOMIC DNA]</scope>
    <source>
        <strain evidence="2 3">JCM 30728</strain>
    </source>
</reference>
<accession>A0A6P0HMK2</accession>
<sequence>MLKLVAHLAAVVATVLLSFATVMALAAVCAALFGGMFGGWELSITLGIALVAWWRFLSRRADRLLARWDRFRAFERAEQQREGVRA</sequence>
<feature type="transmembrane region" description="Helical" evidence="1">
    <location>
        <begin position="36"/>
        <end position="57"/>
    </location>
</feature>
<gene>
    <name evidence="2" type="ORF">G3T38_16410</name>
</gene>
<organism evidence="2 3">
    <name type="scientific">Nocardioides zeae</name>
    <dbReference type="NCBI Taxonomy" id="1457234"/>
    <lineage>
        <taxon>Bacteria</taxon>
        <taxon>Bacillati</taxon>
        <taxon>Actinomycetota</taxon>
        <taxon>Actinomycetes</taxon>
        <taxon>Propionibacteriales</taxon>
        <taxon>Nocardioidaceae</taxon>
        <taxon>Nocardioides</taxon>
    </lineage>
</organism>
<dbReference type="Proteomes" id="UP000468687">
    <property type="component" value="Unassembled WGS sequence"/>
</dbReference>
<keyword evidence="1" id="KW-0812">Transmembrane</keyword>
<keyword evidence="3" id="KW-1185">Reference proteome</keyword>
<proteinExistence type="predicted"/>
<evidence type="ECO:0000313" key="3">
    <source>
        <dbReference type="Proteomes" id="UP000468687"/>
    </source>
</evidence>
<evidence type="ECO:0000313" key="2">
    <source>
        <dbReference type="EMBL" id="NEN79853.1"/>
    </source>
</evidence>
<name>A0A6P0HMK2_9ACTN</name>
<dbReference type="AlphaFoldDB" id="A0A6P0HMK2"/>
<keyword evidence="1" id="KW-1133">Transmembrane helix</keyword>
<protein>
    <submittedName>
        <fullName evidence="2">Uncharacterized protein</fullName>
    </submittedName>
</protein>
<evidence type="ECO:0000256" key="1">
    <source>
        <dbReference type="SAM" id="Phobius"/>
    </source>
</evidence>
<dbReference type="RefSeq" id="WP_163773396.1">
    <property type="nucleotide sequence ID" value="NZ_JAAGXA010000012.1"/>
</dbReference>
<keyword evidence="1" id="KW-0472">Membrane</keyword>